<evidence type="ECO:0000256" key="3">
    <source>
        <dbReference type="SAM" id="Coils"/>
    </source>
</evidence>
<reference evidence="5" key="1">
    <citation type="submission" date="2023-06" db="EMBL/GenBank/DDBJ databases">
        <title>Male Hemibagrus guttatus genome.</title>
        <authorList>
            <person name="Bian C."/>
        </authorList>
    </citation>
    <scope>NUCLEOTIDE SEQUENCE</scope>
    <source>
        <strain evidence="5">Male_cb2023</strain>
        <tissue evidence="5">Muscle</tissue>
    </source>
</reference>
<name>A0AAE0UVF6_9TELE</name>
<organism evidence="5 6">
    <name type="scientific">Hemibagrus guttatus</name>
    <dbReference type="NCBI Taxonomy" id="175788"/>
    <lineage>
        <taxon>Eukaryota</taxon>
        <taxon>Metazoa</taxon>
        <taxon>Chordata</taxon>
        <taxon>Craniata</taxon>
        <taxon>Vertebrata</taxon>
        <taxon>Euteleostomi</taxon>
        <taxon>Actinopterygii</taxon>
        <taxon>Neopterygii</taxon>
        <taxon>Teleostei</taxon>
        <taxon>Ostariophysi</taxon>
        <taxon>Siluriformes</taxon>
        <taxon>Bagridae</taxon>
        <taxon>Hemibagrus</taxon>
    </lineage>
</organism>
<dbReference type="CDD" id="cd01650">
    <property type="entry name" value="RT_nLTR_like"/>
    <property type="match status" value="1"/>
</dbReference>
<dbReference type="PANTHER" id="PTHR47027:SF28">
    <property type="entry name" value="ENDONUCLEASE-REVERSE TRANSCRIPTASE"/>
    <property type="match status" value="1"/>
</dbReference>
<feature type="coiled-coil region" evidence="3">
    <location>
        <begin position="1"/>
        <end position="28"/>
    </location>
</feature>
<keyword evidence="3" id="KW-0175">Coiled coil</keyword>
<dbReference type="GO" id="GO:0004523">
    <property type="term" value="F:RNA-DNA hybrid ribonuclease activity"/>
    <property type="evidence" value="ECO:0007669"/>
    <property type="project" value="UniProtKB-EC"/>
</dbReference>
<evidence type="ECO:0000313" key="6">
    <source>
        <dbReference type="Proteomes" id="UP001274896"/>
    </source>
</evidence>
<comment type="similarity">
    <text evidence="1">Belongs to the beta type-B retroviral polymerase family. HERV class-II K(HML-2) pol subfamily.</text>
</comment>
<dbReference type="Pfam" id="PF00078">
    <property type="entry name" value="RVT_1"/>
    <property type="match status" value="1"/>
</dbReference>
<evidence type="ECO:0000313" key="5">
    <source>
        <dbReference type="EMBL" id="KAK3519253.1"/>
    </source>
</evidence>
<dbReference type="EMBL" id="JAUCMX010000017">
    <property type="protein sequence ID" value="KAK3519253.1"/>
    <property type="molecule type" value="Genomic_DNA"/>
</dbReference>
<comment type="caution">
    <text evidence="5">The sequence shown here is derived from an EMBL/GenBank/DDBJ whole genome shotgun (WGS) entry which is preliminary data.</text>
</comment>
<dbReference type="Proteomes" id="UP001274896">
    <property type="component" value="Unassembled WGS sequence"/>
</dbReference>
<proteinExistence type="inferred from homology"/>
<feature type="non-terminal residue" evidence="5">
    <location>
        <position position="1"/>
    </location>
</feature>
<keyword evidence="6" id="KW-1185">Reference proteome</keyword>
<protein>
    <recommendedName>
        <fullName evidence="2">ribonuclease H</fullName>
        <ecNumber evidence="2">3.1.26.4</ecNumber>
    </recommendedName>
</protein>
<sequence>MDRTEENRQEYKELQHRVKREVSKAKQKAYDELYTRLDTREGQKDLYRLARQRDRDGKDVQQKVDKIRKDEVRKALKRMKSGKAVGPDDIPVEVWKCLGEAAVEFLTSLFNRVLESERMPEEWRSVLVPIFKNKGDVQSCSNYRGIKLMSHTMKLWGRVVEARLRKGVEICEQQYGFMPRKSTTDAIFALRILMEKYRDGQRELHSVSVDLEKAYDRVPREELWYCMRKSGVAEKYVRVVQDMYERSRTVVRCAVGQTEEFNVEVGLHQRSALSPFLFAIVMDQLSEEVRQESPWTMMFADDIVICSESREQVEENLERWRFALERRGMKVSCSKTEYMCVNERERSGTVRLQGEEVKKVQEFKYLGSTVQSNGECGKEVKKRVQAGWNGWRKVSGVLCDRKISATIKGKVYRTVVRPAMLYGLETVSLRKRQESELEVAELKMLRFSLEVTRLDRIRNEYIRGTAHVGHMVDKVRETRLIWFGHVQRRESEYIGRRMLDMELPGRWQRGRPKRRYMDGINEDMKLVGASIEDAEDSDRWREMIR</sequence>
<dbReference type="PANTHER" id="PTHR47027">
    <property type="entry name" value="REVERSE TRANSCRIPTASE DOMAIN-CONTAINING PROTEIN"/>
    <property type="match status" value="1"/>
</dbReference>
<evidence type="ECO:0000256" key="2">
    <source>
        <dbReference type="ARBA" id="ARBA00012180"/>
    </source>
</evidence>
<evidence type="ECO:0000256" key="1">
    <source>
        <dbReference type="ARBA" id="ARBA00010879"/>
    </source>
</evidence>
<dbReference type="InterPro" id="IPR043128">
    <property type="entry name" value="Rev_trsase/Diguanyl_cyclase"/>
</dbReference>
<gene>
    <name evidence="5" type="ORF">QTP70_023097</name>
</gene>
<dbReference type="InterPro" id="IPR043502">
    <property type="entry name" value="DNA/RNA_pol_sf"/>
</dbReference>
<evidence type="ECO:0000259" key="4">
    <source>
        <dbReference type="PROSITE" id="PS50878"/>
    </source>
</evidence>
<accession>A0AAE0UVF6</accession>
<dbReference type="Gene3D" id="3.30.70.270">
    <property type="match status" value="1"/>
</dbReference>
<dbReference type="PROSITE" id="PS50878">
    <property type="entry name" value="RT_POL"/>
    <property type="match status" value="1"/>
</dbReference>
<feature type="domain" description="Reverse transcriptase" evidence="4">
    <location>
        <begin position="111"/>
        <end position="370"/>
    </location>
</feature>
<dbReference type="InterPro" id="IPR000477">
    <property type="entry name" value="RT_dom"/>
</dbReference>
<dbReference type="EC" id="3.1.26.4" evidence="2"/>
<dbReference type="AlphaFoldDB" id="A0AAE0UVF6"/>
<dbReference type="SUPFAM" id="SSF56672">
    <property type="entry name" value="DNA/RNA polymerases"/>
    <property type="match status" value="1"/>
</dbReference>